<reference evidence="1" key="1">
    <citation type="submission" date="2016-08" db="EMBL/GenBank/DDBJ databases">
        <authorList>
            <person name="Seilhamer J.J."/>
        </authorList>
    </citation>
    <scope>NUCLEOTIDE SEQUENCE</scope>
    <source>
        <strain evidence="1">86</strain>
    </source>
</reference>
<organism evidence="1">
    <name type="scientific">uncultured Sporomusa sp</name>
    <dbReference type="NCBI Taxonomy" id="307249"/>
    <lineage>
        <taxon>Bacteria</taxon>
        <taxon>Bacillati</taxon>
        <taxon>Bacillota</taxon>
        <taxon>Negativicutes</taxon>
        <taxon>Selenomonadales</taxon>
        <taxon>Sporomusaceae</taxon>
        <taxon>Sporomusa</taxon>
        <taxon>environmental samples</taxon>
    </lineage>
</organism>
<proteinExistence type="predicted"/>
<dbReference type="EMBL" id="FMJE01000005">
    <property type="protein sequence ID" value="SCM82316.1"/>
    <property type="molecule type" value="Genomic_DNA"/>
</dbReference>
<name>A0A212LXT5_9FIRM</name>
<gene>
    <name evidence="1" type="ORF">KL86SPO_50087</name>
</gene>
<dbReference type="AlphaFoldDB" id="A0A212LXT5"/>
<protein>
    <submittedName>
        <fullName evidence="1">Uncharacterized protein</fullName>
    </submittedName>
</protein>
<sequence length="104" mass="11840">MQPQYLPVLGHMIILPECICAVYSTYLHSNGGFHHWLSVAEWWLSISGTLAHSTPDYSFVMILTACHGHSYKYMNDRLEVMLIARPTTNKNKSKENILADALFV</sequence>
<accession>A0A212LXT5</accession>
<evidence type="ECO:0000313" key="1">
    <source>
        <dbReference type="EMBL" id="SCM82316.1"/>
    </source>
</evidence>